<organism evidence="3 6">
    <name type="scientific">Didymodactylos carnosus</name>
    <dbReference type="NCBI Taxonomy" id="1234261"/>
    <lineage>
        <taxon>Eukaryota</taxon>
        <taxon>Metazoa</taxon>
        <taxon>Spiralia</taxon>
        <taxon>Gnathifera</taxon>
        <taxon>Rotifera</taxon>
        <taxon>Eurotatoria</taxon>
        <taxon>Bdelloidea</taxon>
        <taxon>Philodinida</taxon>
        <taxon>Philodinidae</taxon>
        <taxon>Didymodactylos</taxon>
    </lineage>
</organism>
<comment type="caution">
    <text evidence="3">The sequence shown here is derived from an EMBL/GenBank/DDBJ whole genome shotgun (WGS) entry which is preliminary data.</text>
</comment>
<evidence type="ECO:0000313" key="6">
    <source>
        <dbReference type="Proteomes" id="UP000663829"/>
    </source>
</evidence>
<dbReference type="InterPro" id="IPR032710">
    <property type="entry name" value="NTF2-like_dom_sf"/>
</dbReference>
<dbReference type="Proteomes" id="UP000681722">
    <property type="component" value="Unassembled WGS sequence"/>
</dbReference>
<reference evidence="3" key="1">
    <citation type="submission" date="2021-02" db="EMBL/GenBank/DDBJ databases">
        <authorList>
            <person name="Nowell W R."/>
        </authorList>
    </citation>
    <scope>NUCLEOTIDE SEQUENCE</scope>
</reference>
<evidence type="ECO:0000313" key="5">
    <source>
        <dbReference type="EMBL" id="CAF3734479.1"/>
    </source>
</evidence>
<dbReference type="EMBL" id="CAJOBC010002464">
    <property type="protein sequence ID" value="CAF3734479.1"/>
    <property type="molecule type" value="Genomic_DNA"/>
</dbReference>
<dbReference type="OrthoDB" id="10594473at2759"/>
<sequence length="154" mass="17250">MASSTEFANIRIPSNIKLDHNPNVITLLRCFSEIICNRPVDGATLNSRIAEFVHPDYHQETNGNMLNFDQLVSHIRALTEVTAHMTVTFNRIVAKNDRIAMFHHAQAEKKDGSHISGDVIAILGFRDGRIATCYECAEISSDDPSDQDLILRTE</sequence>
<dbReference type="EMBL" id="CAJNOK010002904">
    <property type="protein sequence ID" value="CAF0879732.1"/>
    <property type="molecule type" value="Genomic_DNA"/>
</dbReference>
<dbReference type="InterPro" id="IPR037401">
    <property type="entry name" value="SnoaL-like"/>
</dbReference>
<name>A0A814DP34_9BILA</name>
<dbReference type="Proteomes" id="UP000682733">
    <property type="component" value="Unassembled WGS sequence"/>
</dbReference>
<dbReference type="EMBL" id="CAJOBA010002905">
    <property type="protein sequence ID" value="CAF3663565.1"/>
    <property type="molecule type" value="Genomic_DNA"/>
</dbReference>
<dbReference type="Pfam" id="PF12680">
    <property type="entry name" value="SnoaL_2"/>
    <property type="match status" value="1"/>
</dbReference>
<feature type="domain" description="SnoaL-like" evidence="1">
    <location>
        <begin position="48"/>
        <end position="131"/>
    </location>
</feature>
<proteinExistence type="predicted"/>
<evidence type="ECO:0000313" key="3">
    <source>
        <dbReference type="EMBL" id="CAF0959766.1"/>
    </source>
</evidence>
<dbReference type="EMBL" id="CAJNOQ010002464">
    <property type="protein sequence ID" value="CAF0959766.1"/>
    <property type="molecule type" value="Genomic_DNA"/>
</dbReference>
<evidence type="ECO:0000313" key="4">
    <source>
        <dbReference type="EMBL" id="CAF3663565.1"/>
    </source>
</evidence>
<dbReference type="AlphaFoldDB" id="A0A814DP34"/>
<keyword evidence="6" id="KW-1185">Reference proteome</keyword>
<evidence type="ECO:0000313" key="2">
    <source>
        <dbReference type="EMBL" id="CAF0879732.1"/>
    </source>
</evidence>
<dbReference type="Gene3D" id="3.10.450.50">
    <property type="match status" value="1"/>
</dbReference>
<protein>
    <recommendedName>
        <fullName evidence="1">SnoaL-like domain-containing protein</fullName>
    </recommendedName>
</protein>
<gene>
    <name evidence="3" type="ORF">GPM918_LOCUS11691</name>
    <name evidence="2" type="ORF">OVA965_LOCUS8557</name>
    <name evidence="5" type="ORF">SRO942_LOCUS11692</name>
    <name evidence="4" type="ORF">TMI583_LOCUS8553</name>
</gene>
<dbReference type="Proteomes" id="UP000663829">
    <property type="component" value="Unassembled WGS sequence"/>
</dbReference>
<evidence type="ECO:0000259" key="1">
    <source>
        <dbReference type="Pfam" id="PF12680"/>
    </source>
</evidence>
<dbReference type="SUPFAM" id="SSF54427">
    <property type="entry name" value="NTF2-like"/>
    <property type="match status" value="1"/>
</dbReference>
<accession>A0A814DP34</accession>
<dbReference type="Proteomes" id="UP000677228">
    <property type="component" value="Unassembled WGS sequence"/>
</dbReference>